<dbReference type="Proteomes" id="UP000016930">
    <property type="component" value="Unassembled WGS sequence"/>
</dbReference>
<keyword evidence="2" id="KW-1185">Reference proteome</keyword>
<protein>
    <submittedName>
        <fullName evidence="1">Uncharacterized protein</fullName>
    </submittedName>
</protein>
<evidence type="ECO:0000313" key="2">
    <source>
        <dbReference type="Proteomes" id="UP000016930"/>
    </source>
</evidence>
<accession>M2R947</accession>
<dbReference type="EMBL" id="KB445801">
    <property type="protein sequence ID" value="EMD34937.1"/>
    <property type="molecule type" value="Genomic_DNA"/>
</dbReference>
<reference evidence="1 2" key="1">
    <citation type="journal article" date="2012" name="Proc. Natl. Acad. Sci. U.S.A.">
        <title>Comparative genomics of Ceriporiopsis subvermispora and Phanerochaete chrysosporium provide insight into selective ligninolysis.</title>
        <authorList>
            <person name="Fernandez-Fueyo E."/>
            <person name="Ruiz-Duenas F.J."/>
            <person name="Ferreira P."/>
            <person name="Floudas D."/>
            <person name="Hibbett D.S."/>
            <person name="Canessa P."/>
            <person name="Larrondo L.F."/>
            <person name="James T.Y."/>
            <person name="Seelenfreund D."/>
            <person name="Lobos S."/>
            <person name="Polanco R."/>
            <person name="Tello M."/>
            <person name="Honda Y."/>
            <person name="Watanabe T."/>
            <person name="Watanabe T."/>
            <person name="Ryu J.S."/>
            <person name="Kubicek C.P."/>
            <person name="Schmoll M."/>
            <person name="Gaskell J."/>
            <person name="Hammel K.E."/>
            <person name="St John F.J."/>
            <person name="Vanden Wymelenberg A."/>
            <person name="Sabat G."/>
            <person name="Splinter BonDurant S."/>
            <person name="Syed K."/>
            <person name="Yadav J.S."/>
            <person name="Doddapaneni H."/>
            <person name="Subramanian V."/>
            <person name="Lavin J.L."/>
            <person name="Oguiza J.A."/>
            <person name="Perez G."/>
            <person name="Pisabarro A.G."/>
            <person name="Ramirez L."/>
            <person name="Santoyo F."/>
            <person name="Master E."/>
            <person name="Coutinho P.M."/>
            <person name="Henrissat B."/>
            <person name="Lombard V."/>
            <person name="Magnuson J.K."/>
            <person name="Kuees U."/>
            <person name="Hori C."/>
            <person name="Igarashi K."/>
            <person name="Samejima M."/>
            <person name="Held B.W."/>
            <person name="Barry K.W."/>
            <person name="LaButti K.M."/>
            <person name="Lapidus A."/>
            <person name="Lindquist E.A."/>
            <person name="Lucas S.M."/>
            <person name="Riley R."/>
            <person name="Salamov A.A."/>
            <person name="Hoffmeister D."/>
            <person name="Schwenk D."/>
            <person name="Hadar Y."/>
            <person name="Yarden O."/>
            <person name="de Vries R.P."/>
            <person name="Wiebenga A."/>
            <person name="Stenlid J."/>
            <person name="Eastwood D."/>
            <person name="Grigoriev I.V."/>
            <person name="Berka R.M."/>
            <person name="Blanchette R.A."/>
            <person name="Kersten P."/>
            <person name="Martinez A.T."/>
            <person name="Vicuna R."/>
            <person name="Cullen D."/>
        </authorList>
    </citation>
    <scope>NUCLEOTIDE SEQUENCE [LARGE SCALE GENOMIC DNA]</scope>
    <source>
        <strain evidence="1 2">B</strain>
    </source>
</reference>
<name>M2R947_CERS8</name>
<organism evidence="1 2">
    <name type="scientific">Ceriporiopsis subvermispora (strain B)</name>
    <name type="common">White-rot fungus</name>
    <name type="synonym">Gelatoporia subvermispora</name>
    <dbReference type="NCBI Taxonomy" id="914234"/>
    <lineage>
        <taxon>Eukaryota</taxon>
        <taxon>Fungi</taxon>
        <taxon>Dikarya</taxon>
        <taxon>Basidiomycota</taxon>
        <taxon>Agaricomycotina</taxon>
        <taxon>Agaricomycetes</taxon>
        <taxon>Polyporales</taxon>
        <taxon>Gelatoporiaceae</taxon>
        <taxon>Gelatoporia</taxon>
    </lineage>
</organism>
<evidence type="ECO:0000313" key="1">
    <source>
        <dbReference type="EMBL" id="EMD34937.1"/>
    </source>
</evidence>
<gene>
    <name evidence="1" type="ORF">CERSUDRAFT_124953</name>
</gene>
<dbReference type="HOGENOM" id="CLU_1156256_0_0_1"/>
<sequence>MASDSILFGNIPQSQPAAAIPIPPRPGEFIMFSPTRSHFAETSSLKANRRPFARRDRPCLVFDDFQDKQSRACVWIVPITTGGEFTKNPDGSYVLNEDGTPQFRRKVAHSWWHPVCYVDGSNMPVNDVLVPPDQYMKWNGPMGWIIEAALPRPPIIIQHTWVPNTTLGPLKSGYIWVGDTGEGVPYEIATGLIRINQYRAISNAQLQYLRACMKHWIAYYRPQQWVHQPDTLPSRYNVGA</sequence>
<dbReference type="AlphaFoldDB" id="M2R947"/>
<proteinExistence type="predicted"/>